<keyword evidence="2" id="KW-1185">Reference proteome</keyword>
<dbReference type="OrthoDB" id="139886at2157"/>
<organism evidence="1 2">
    <name type="scientific">Methanococcoides methylutens MM1</name>
    <dbReference type="NCBI Taxonomy" id="1434104"/>
    <lineage>
        <taxon>Archaea</taxon>
        <taxon>Methanobacteriati</taxon>
        <taxon>Methanobacteriota</taxon>
        <taxon>Stenosarchaea group</taxon>
        <taxon>Methanomicrobia</taxon>
        <taxon>Methanosarcinales</taxon>
        <taxon>Methanosarcinaceae</taxon>
        <taxon>Methanococcoides</taxon>
    </lineage>
</organism>
<dbReference type="Proteomes" id="UP000033048">
    <property type="component" value="Chromosome"/>
</dbReference>
<proteinExistence type="predicted"/>
<dbReference type="KEGG" id="mmet:MCMEM_1046"/>
<name>A0A0E3WZY0_METMT</name>
<evidence type="ECO:0000313" key="2">
    <source>
        <dbReference type="Proteomes" id="UP000033048"/>
    </source>
</evidence>
<reference evidence="1 2" key="1">
    <citation type="submission" date="2014-07" db="EMBL/GenBank/DDBJ databases">
        <title>Methanogenic archaea and the global carbon cycle.</title>
        <authorList>
            <person name="Henriksen J.R."/>
            <person name="Luke J."/>
            <person name="Reinhart S."/>
            <person name="Benedict M.N."/>
            <person name="Youngblut N.D."/>
            <person name="Metcalf M.E."/>
            <person name="Whitaker R.J."/>
            <person name="Metcalf W.W."/>
        </authorList>
    </citation>
    <scope>NUCLEOTIDE SEQUENCE [LARGE SCALE GENOMIC DNA]</scope>
    <source>
        <strain evidence="1 2">MM1</strain>
    </source>
</reference>
<gene>
    <name evidence="1" type="ORF">MCMEM_1046</name>
</gene>
<evidence type="ECO:0000313" key="1">
    <source>
        <dbReference type="EMBL" id="AKB85099.1"/>
    </source>
</evidence>
<dbReference type="AlphaFoldDB" id="A0A0E3WZY0"/>
<dbReference type="EMBL" id="CP009518">
    <property type="protein sequence ID" value="AKB85099.1"/>
    <property type="molecule type" value="Genomic_DNA"/>
</dbReference>
<protein>
    <submittedName>
        <fullName evidence="1">Uncharacterized protein</fullName>
    </submittedName>
</protein>
<dbReference type="HOGENOM" id="CLU_157014_0_0_2"/>
<accession>A0A0E3WZY0</accession>
<sequence>MKNVISKSFEIKDYAIDNSLINGFWMILVDRETLTTEILYSPLEGDSFDAARTKRMISEITGKCDHFSSLLPENISCAVTFKELDGLTYVAGSGNFNVDAGEMDEIRVIYRLHVEYHI</sequence>